<keyword evidence="7" id="KW-0998">Cell outer membrane</keyword>
<name>A0ABX5H613_PHOAN</name>
<dbReference type="EMBL" id="PYOU01000005">
    <property type="protein sequence ID" value="PSX11050.1"/>
    <property type="molecule type" value="Genomic_DNA"/>
</dbReference>
<keyword evidence="4" id="KW-0812">Transmembrane</keyword>
<evidence type="ECO:0000256" key="5">
    <source>
        <dbReference type="ARBA" id="ARBA00022729"/>
    </source>
</evidence>
<dbReference type="InterPro" id="IPR005594">
    <property type="entry name" value="YadA_C"/>
</dbReference>
<gene>
    <name evidence="9" type="ORF">C0W27_07730</name>
</gene>
<feature type="domain" description="Trimeric autotransporter adhesin YadA-like C-terminal membrane anchor" evidence="8">
    <location>
        <begin position="21"/>
        <end position="71"/>
    </location>
</feature>
<evidence type="ECO:0000259" key="8">
    <source>
        <dbReference type="Pfam" id="PF03895"/>
    </source>
</evidence>
<keyword evidence="6" id="KW-0472">Membrane</keyword>
<keyword evidence="3" id="KW-1134">Transmembrane beta strand</keyword>
<dbReference type="InterPro" id="IPR045584">
    <property type="entry name" value="Pilin-like"/>
</dbReference>
<dbReference type="SUPFAM" id="SSF54523">
    <property type="entry name" value="Pili subunits"/>
    <property type="match status" value="1"/>
</dbReference>
<dbReference type="Gene3D" id="3.30.1300.30">
    <property type="entry name" value="GSPII I/J protein-like"/>
    <property type="match status" value="1"/>
</dbReference>
<proteinExistence type="predicted"/>
<accession>A0ABX5H613</accession>
<keyword evidence="10" id="KW-1185">Reference proteome</keyword>
<dbReference type="Pfam" id="PF03895">
    <property type="entry name" value="YadA_anchor"/>
    <property type="match status" value="1"/>
</dbReference>
<sequence>MRELRLLWQWQPLQLNQTVYNIGMGLGYYGDQDAIAVATKINTSPDTIMTLDTSYNSNHNVGVSAGMTFGFN</sequence>
<protein>
    <recommendedName>
        <fullName evidence="8">Trimeric autotransporter adhesin YadA-like C-terminal membrane anchor domain-containing protein</fullName>
    </recommendedName>
</protein>
<evidence type="ECO:0000256" key="2">
    <source>
        <dbReference type="ARBA" id="ARBA00004442"/>
    </source>
</evidence>
<evidence type="ECO:0000313" key="9">
    <source>
        <dbReference type="EMBL" id="PSX11050.1"/>
    </source>
</evidence>
<evidence type="ECO:0000256" key="3">
    <source>
        <dbReference type="ARBA" id="ARBA00022452"/>
    </source>
</evidence>
<evidence type="ECO:0000256" key="7">
    <source>
        <dbReference type="ARBA" id="ARBA00023237"/>
    </source>
</evidence>
<reference evidence="9 10" key="1">
    <citation type="submission" date="2018-01" db="EMBL/GenBank/DDBJ databases">
        <title>Whole genome sequencing of Histamine producing bacteria.</title>
        <authorList>
            <person name="Butler K."/>
        </authorList>
    </citation>
    <scope>NUCLEOTIDE SEQUENCE [LARGE SCALE GENOMIC DNA]</scope>
    <source>
        <strain evidence="9 10">A6-1</strain>
    </source>
</reference>
<organism evidence="9 10">
    <name type="scientific">Photobacterium angustum</name>
    <dbReference type="NCBI Taxonomy" id="661"/>
    <lineage>
        <taxon>Bacteria</taxon>
        <taxon>Pseudomonadati</taxon>
        <taxon>Pseudomonadota</taxon>
        <taxon>Gammaproteobacteria</taxon>
        <taxon>Vibrionales</taxon>
        <taxon>Vibrionaceae</taxon>
        <taxon>Photobacterium</taxon>
    </lineage>
</organism>
<comment type="caution">
    <text evidence="9">The sequence shown here is derived from an EMBL/GenBank/DDBJ whole genome shotgun (WGS) entry which is preliminary data.</text>
</comment>
<evidence type="ECO:0000256" key="4">
    <source>
        <dbReference type="ARBA" id="ARBA00022692"/>
    </source>
</evidence>
<evidence type="ECO:0000313" key="10">
    <source>
        <dbReference type="Proteomes" id="UP000240989"/>
    </source>
</evidence>
<dbReference type="Proteomes" id="UP000240989">
    <property type="component" value="Unassembled WGS sequence"/>
</dbReference>
<evidence type="ECO:0000256" key="1">
    <source>
        <dbReference type="ARBA" id="ARBA00004241"/>
    </source>
</evidence>
<evidence type="ECO:0000256" key="6">
    <source>
        <dbReference type="ARBA" id="ARBA00023136"/>
    </source>
</evidence>
<comment type="subcellular location">
    <subcellularLocation>
        <location evidence="2">Cell outer membrane</location>
    </subcellularLocation>
    <subcellularLocation>
        <location evidence="1">Cell surface</location>
    </subcellularLocation>
</comment>
<keyword evidence="5" id="KW-0732">Signal</keyword>